<reference evidence="4 5" key="1">
    <citation type="submission" date="2020-02" db="EMBL/GenBank/DDBJ databases">
        <title>Whole-genome analyses of novel actinobacteria.</title>
        <authorList>
            <person name="Sahin N."/>
            <person name="Tatar D."/>
        </authorList>
    </citation>
    <scope>NUCLEOTIDE SEQUENCE [LARGE SCALE GENOMIC DNA]</scope>
    <source>
        <strain evidence="4 5">SB3404</strain>
    </source>
</reference>
<dbReference type="Gene3D" id="3.30.565.10">
    <property type="entry name" value="Histidine kinase-like ATPase, C-terminal domain"/>
    <property type="match status" value="1"/>
</dbReference>
<dbReference type="InterPro" id="IPR036890">
    <property type="entry name" value="HATPase_C_sf"/>
</dbReference>
<dbReference type="InterPro" id="IPR003594">
    <property type="entry name" value="HATPase_dom"/>
</dbReference>
<dbReference type="PANTHER" id="PTHR35526:SF3">
    <property type="entry name" value="ANTI-SIGMA-F FACTOR RSBW"/>
    <property type="match status" value="1"/>
</dbReference>
<dbReference type="GO" id="GO:0005524">
    <property type="term" value="F:ATP binding"/>
    <property type="evidence" value="ECO:0007669"/>
    <property type="project" value="UniProtKB-KW"/>
</dbReference>
<dbReference type="RefSeq" id="WP_165300649.1">
    <property type="nucleotide sequence ID" value="NZ_JAAKZZ010000253.1"/>
</dbReference>
<dbReference type="EMBL" id="JAAKZZ010000253">
    <property type="protein sequence ID" value="NGO70999.1"/>
    <property type="molecule type" value="Genomic_DNA"/>
</dbReference>
<protein>
    <submittedName>
        <fullName evidence="4">ATP-binding protein</fullName>
    </submittedName>
</protein>
<comment type="caution">
    <text evidence="4">The sequence shown here is derived from an EMBL/GenBank/DDBJ whole genome shotgun (WGS) entry which is preliminary data.</text>
</comment>
<proteinExistence type="predicted"/>
<dbReference type="GO" id="GO:0004674">
    <property type="term" value="F:protein serine/threonine kinase activity"/>
    <property type="evidence" value="ECO:0007669"/>
    <property type="project" value="UniProtKB-KW"/>
</dbReference>
<keyword evidence="5" id="KW-1185">Reference proteome</keyword>
<organism evidence="4 5">
    <name type="scientific">Streptomyces boncukensis</name>
    <dbReference type="NCBI Taxonomy" id="2711219"/>
    <lineage>
        <taxon>Bacteria</taxon>
        <taxon>Bacillati</taxon>
        <taxon>Actinomycetota</taxon>
        <taxon>Actinomycetes</taxon>
        <taxon>Kitasatosporales</taxon>
        <taxon>Streptomycetaceae</taxon>
        <taxon>Streptomyces</taxon>
    </lineage>
</organism>
<dbReference type="Proteomes" id="UP000477722">
    <property type="component" value="Unassembled WGS sequence"/>
</dbReference>
<feature type="domain" description="Histidine kinase/HSP90-like ATPase" evidence="3">
    <location>
        <begin position="20"/>
        <end position="117"/>
    </location>
</feature>
<keyword evidence="1" id="KW-0723">Serine/threonine-protein kinase</keyword>
<keyword evidence="1" id="KW-0808">Transferase</keyword>
<evidence type="ECO:0000313" key="5">
    <source>
        <dbReference type="Proteomes" id="UP000477722"/>
    </source>
</evidence>
<dbReference type="InterPro" id="IPR050267">
    <property type="entry name" value="Anti-sigma-factor_SerPK"/>
</dbReference>
<evidence type="ECO:0000259" key="3">
    <source>
        <dbReference type="Pfam" id="PF13581"/>
    </source>
</evidence>
<keyword evidence="4" id="KW-0067">ATP-binding</keyword>
<feature type="compositionally biased region" description="Polar residues" evidence="2">
    <location>
        <begin position="1"/>
        <end position="25"/>
    </location>
</feature>
<evidence type="ECO:0000313" key="4">
    <source>
        <dbReference type="EMBL" id="NGO70999.1"/>
    </source>
</evidence>
<dbReference type="Pfam" id="PF13581">
    <property type="entry name" value="HATPase_c_2"/>
    <property type="match status" value="1"/>
</dbReference>
<keyword evidence="4" id="KW-0547">Nucleotide-binding</keyword>
<dbReference type="SUPFAM" id="SSF55874">
    <property type="entry name" value="ATPase domain of HSP90 chaperone/DNA topoisomerase II/histidine kinase"/>
    <property type="match status" value="1"/>
</dbReference>
<dbReference type="AlphaFoldDB" id="A0A6G4X0C2"/>
<gene>
    <name evidence="4" type="ORF">G5C65_22085</name>
</gene>
<name>A0A6G4X0C2_9ACTN</name>
<evidence type="ECO:0000256" key="1">
    <source>
        <dbReference type="ARBA" id="ARBA00022527"/>
    </source>
</evidence>
<dbReference type="PANTHER" id="PTHR35526">
    <property type="entry name" value="ANTI-SIGMA-F FACTOR RSBW-RELATED"/>
    <property type="match status" value="1"/>
</dbReference>
<dbReference type="CDD" id="cd16936">
    <property type="entry name" value="HATPase_RsbW-like"/>
    <property type="match status" value="1"/>
</dbReference>
<sequence length="137" mass="15080">MTTTVTASPTGRPSYTQTLPRTSESVGEARRLVRNALSVWDLGELEDPGVILASELVTNSVRHARCRMVRVTVTRLSRNTVRVAVVDKCHARLVVRDPGDTDTSGRGLVIVDAMTDRWGTEPLPWGKRVWGELSLKG</sequence>
<evidence type="ECO:0000256" key="2">
    <source>
        <dbReference type="SAM" id="MobiDB-lite"/>
    </source>
</evidence>
<feature type="region of interest" description="Disordered" evidence="2">
    <location>
        <begin position="1"/>
        <end position="26"/>
    </location>
</feature>
<accession>A0A6G4X0C2</accession>
<keyword evidence="1" id="KW-0418">Kinase</keyword>